<dbReference type="SUPFAM" id="SSF53335">
    <property type="entry name" value="S-adenosyl-L-methionine-dependent methyltransferases"/>
    <property type="match status" value="1"/>
</dbReference>
<keyword evidence="2" id="KW-0808">Transferase</keyword>
<comment type="caution">
    <text evidence="2">The sequence shown here is derived from an EMBL/GenBank/DDBJ whole genome shotgun (WGS) entry which is preliminary data.</text>
</comment>
<keyword evidence="2" id="KW-0489">Methyltransferase</keyword>
<evidence type="ECO:0000313" key="2">
    <source>
        <dbReference type="EMBL" id="HGY94501.1"/>
    </source>
</evidence>
<dbReference type="GO" id="GO:0008757">
    <property type="term" value="F:S-adenosylmethionine-dependent methyltransferase activity"/>
    <property type="evidence" value="ECO:0007669"/>
    <property type="project" value="InterPro"/>
</dbReference>
<organism evidence="2">
    <name type="scientific">Acidobacterium capsulatum</name>
    <dbReference type="NCBI Taxonomy" id="33075"/>
    <lineage>
        <taxon>Bacteria</taxon>
        <taxon>Pseudomonadati</taxon>
        <taxon>Acidobacteriota</taxon>
        <taxon>Terriglobia</taxon>
        <taxon>Terriglobales</taxon>
        <taxon>Acidobacteriaceae</taxon>
        <taxon>Acidobacterium</taxon>
    </lineage>
</organism>
<feature type="domain" description="Methyltransferase type 11" evidence="1">
    <location>
        <begin position="52"/>
        <end position="148"/>
    </location>
</feature>
<proteinExistence type="predicted"/>
<name>A0A7V5CT56_9BACT</name>
<evidence type="ECO:0000259" key="1">
    <source>
        <dbReference type="Pfam" id="PF08241"/>
    </source>
</evidence>
<dbReference type="EMBL" id="DTKL01000043">
    <property type="protein sequence ID" value="HGY94501.1"/>
    <property type="molecule type" value="Genomic_DNA"/>
</dbReference>
<dbReference type="Gene3D" id="3.40.50.150">
    <property type="entry name" value="Vaccinia Virus protein VP39"/>
    <property type="match status" value="1"/>
</dbReference>
<gene>
    <name evidence="2" type="ORF">ENW50_07440</name>
</gene>
<dbReference type="CDD" id="cd02440">
    <property type="entry name" value="AdoMet_MTases"/>
    <property type="match status" value="1"/>
</dbReference>
<accession>A0A7V5CT56</accession>
<dbReference type="InterPro" id="IPR050508">
    <property type="entry name" value="Methyltransf_Superfamily"/>
</dbReference>
<dbReference type="AlphaFoldDB" id="A0A7V5CT56"/>
<dbReference type="PANTHER" id="PTHR42912:SF93">
    <property type="entry name" value="N6-ADENOSINE-METHYLTRANSFERASE TMT1A"/>
    <property type="match status" value="1"/>
</dbReference>
<dbReference type="Pfam" id="PF08241">
    <property type="entry name" value="Methyltransf_11"/>
    <property type="match status" value="1"/>
</dbReference>
<dbReference type="GO" id="GO:0032259">
    <property type="term" value="P:methylation"/>
    <property type="evidence" value="ECO:0007669"/>
    <property type="project" value="UniProtKB-KW"/>
</dbReference>
<dbReference type="PANTHER" id="PTHR42912">
    <property type="entry name" value="METHYLTRANSFERASE"/>
    <property type="match status" value="1"/>
</dbReference>
<reference evidence="2" key="1">
    <citation type="journal article" date="2020" name="mSystems">
        <title>Genome- and Community-Level Interaction Insights into Carbon Utilization and Element Cycling Functions of Hydrothermarchaeota in Hydrothermal Sediment.</title>
        <authorList>
            <person name="Zhou Z."/>
            <person name="Liu Y."/>
            <person name="Xu W."/>
            <person name="Pan J."/>
            <person name="Luo Z.H."/>
            <person name="Li M."/>
        </authorList>
    </citation>
    <scope>NUCLEOTIDE SEQUENCE [LARGE SCALE GENOMIC DNA]</scope>
    <source>
        <strain evidence="2">SpSt-855</strain>
    </source>
</reference>
<protein>
    <submittedName>
        <fullName evidence="2">Class I SAM-dependent methyltransferase</fullName>
    </submittedName>
</protein>
<sequence>MHNDSATAHSESVERSFGPRANAYLSSAVHAQGEDLAALRALVAATAGARVLDLGCGAGHVSFAVAPAAAEVTACDLTPAMLQTVQAAARERGLANVVTRQASAEQLPFADASFDWVLSRYSAHHWRNVPQALSEVRRVLRPGGRVCFIDVAGSSDPLLDTHLQAVELLRDPSHVRNYSPQEWLALFAAAGFSAQLTQQWRLPLEFASWVDRIGTPEPRIAAIRTLWAAAPAEVREHYALEPDGSFQLEVARIEAIAASPK</sequence>
<dbReference type="InterPro" id="IPR029063">
    <property type="entry name" value="SAM-dependent_MTases_sf"/>
</dbReference>
<dbReference type="InterPro" id="IPR013216">
    <property type="entry name" value="Methyltransf_11"/>
</dbReference>